<dbReference type="RefSeq" id="WP_061448843.1">
    <property type="nucleotide sequence ID" value="NZ_CP014546.1"/>
</dbReference>
<dbReference type="Proteomes" id="UP000070516">
    <property type="component" value="Chromosome"/>
</dbReference>
<keyword evidence="1" id="KW-1133">Transmembrane helix</keyword>
<dbReference type="KEGG" id="pazo:AYR47_24755"/>
<dbReference type="EMBL" id="CP014546">
    <property type="protein sequence ID" value="AMN81324.1"/>
    <property type="molecule type" value="Genomic_DNA"/>
</dbReference>
<keyword evidence="1" id="KW-0812">Transmembrane</keyword>
<sequence>MAVSVVSQLFAATVGIGDEYGQVVAVVAVLGFVLQRIDGLDDIAALIVVVLPQAAFGVAGFGAGMGIGVIKPMPVTSGC</sequence>
<reference evidence="2 3" key="1">
    <citation type="submission" date="2016-02" db="EMBL/GenBank/DDBJ databases">
        <title>Complete genome sequence of Pseudomonas azotoformans S4.</title>
        <authorList>
            <person name="Fang Y."/>
            <person name="Wu L."/>
            <person name="Feng G."/>
        </authorList>
    </citation>
    <scope>NUCLEOTIDE SEQUENCE [LARGE SCALE GENOMIC DNA]</scope>
    <source>
        <strain evidence="2 3">S4</strain>
    </source>
</reference>
<dbReference type="AlphaFoldDB" id="A0A127I373"/>
<organism evidence="2 3">
    <name type="scientific">Pseudomonas azotoformans</name>
    <dbReference type="NCBI Taxonomy" id="47878"/>
    <lineage>
        <taxon>Bacteria</taxon>
        <taxon>Pseudomonadati</taxon>
        <taxon>Pseudomonadota</taxon>
        <taxon>Gammaproteobacteria</taxon>
        <taxon>Pseudomonadales</taxon>
        <taxon>Pseudomonadaceae</taxon>
        <taxon>Pseudomonas</taxon>
    </lineage>
</organism>
<name>A0A127I373_PSEAZ</name>
<feature type="transmembrane region" description="Helical" evidence="1">
    <location>
        <begin position="20"/>
        <end position="37"/>
    </location>
</feature>
<evidence type="ECO:0000313" key="3">
    <source>
        <dbReference type="Proteomes" id="UP000070516"/>
    </source>
</evidence>
<evidence type="ECO:0000313" key="2">
    <source>
        <dbReference type="EMBL" id="AMN81324.1"/>
    </source>
</evidence>
<keyword evidence="1" id="KW-0472">Membrane</keyword>
<proteinExistence type="predicted"/>
<protein>
    <submittedName>
        <fullName evidence="2">Uncharacterized protein</fullName>
    </submittedName>
</protein>
<feature type="transmembrane region" description="Helical" evidence="1">
    <location>
        <begin position="44"/>
        <end position="70"/>
    </location>
</feature>
<gene>
    <name evidence="2" type="ORF">AYR47_24755</name>
</gene>
<accession>A0A127I373</accession>
<evidence type="ECO:0000256" key="1">
    <source>
        <dbReference type="SAM" id="Phobius"/>
    </source>
</evidence>